<sequence>MLKQFDSTRIALVAFVNNLDEKIVDIQPESFNNTIRWHIGHVLVSSEGLLFGFPSQSTNIPEHYHTLFATGTKPADWSEDVPTLNELVTNLEEQATRIKQLSDEFFEKTLPYTLPFGNFKTYGDVFRMILQHESEHLGQMKAMKRVVNEN</sequence>
<dbReference type="Proteomes" id="UP001597040">
    <property type="component" value="Unassembled WGS sequence"/>
</dbReference>
<dbReference type="RefSeq" id="WP_390364749.1">
    <property type="nucleotide sequence ID" value="NZ_JBHTKJ010000073.1"/>
</dbReference>
<dbReference type="InterPro" id="IPR034660">
    <property type="entry name" value="DinB/YfiT-like"/>
</dbReference>
<reference evidence="3" key="1">
    <citation type="journal article" date="2019" name="Int. J. Syst. Evol. Microbiol.">
        <title>The Global Catalogue of Microorganisms (GCM) 10K type strain sequencing project: providing services to taxonomists for standard genome sequencing and annotation.</title>
        <authorList>
            <consortium name="The Broad Institute Genomics Platform"/>
            <consortium name="The Broad Institute Genome Sequencing Center for Infectious Disease"/>
            <person name="Wu L."/>
            <person name="Ma J."/>
        </authorList>
    </citation>
    <scope>NUCLEOTIDE SEQUENCE [LARGE SCALE GENOMIC DNA]</scope>
    <source>
        <strain evidence="3">CCUG 56754</strain>
    </source>
</reference>
<evidence type="ECO:0000259" key="1">
    <source>
        <dbReference type="Pfam" id="PF12867"/>
    </source>
</evidence>
<proteinExistence type="predicted"/>
<dbReference type="EMBL" id="JBHTKJ010000073">
    <property type="protein sequence ID" value="MFD1040564.1"/>
    <property type="molecule type" value="Genomic_DNA"/>
</dbReference>
<evidence type="ECO:0000313" key="3">
    <source>
        <dbReference type="Proteomes" id="UP001597040"/>
    </source>
</evidence>
<comment type="caution">
    <text evidence="2">The sequence shown here is derived from an EMBL/GenBank/DDBJ whole genome shotgun (WGS) entry which is preliminary data.</text>
</comment>
<protein>
    <submittedName>
        <fullName evidence="2">DinB family protein</fullName>
    </submittedName>
</protein>
<keyword evidence="3" id="KW-1185">Reference proteome</keyword>
<dbReference type="Gene3D" id="1.20.120.450">
    <property type="entry name" value="dinb family like domain"/>
    <property type="match status" value="1"/>
</dbReference>
<gene>
    <name evidence="2" type="ORF">ACFQ3N_19490</name>
</gene>
<organism evidence="2 3">
    <name type="scientific">Virgibacillus byunsanensis</name>
    <dbReference type="NCBI Taxonomy" id="570945"/>
    <lineage>
        <taxon>Bacteria</taxon>
        <taxon>Bacillati</taxon>
        <taxon>Bacillota</taxon>
        <taxon>Bacilli</taxon>
        <taxon>Bacillales</taxon>
        <taxon>Bacillaceae</taxon>
        <taxon>Virgibacillus</taxon>
    </lineage>
</organism>
<dbReference type="SUPFAM" id="SSF109854">
    <property type="entry name" value="DinB/YfiT-like putative metalloenzymes"/>
    <property type="match status" value="1"/>
</dbReference>
<dbReference type="Pfam" id="PF12867">
    <property type="entry name" value="DinB_2"/>
    <property type="match status" value="1"/>
</dbReference>
<feature type="domain" description="DinB-like" evidence="1">
    <location>
        <begin position="4"/>
        <end position="140"/>
    </location>
</feature>
<name>A0ABW3LSR3_9BACI</name>
<evidence type="ECO:0000313" key="2">
    <source>
        <dbReference type="EMBL" id="MFD1040564.1"/>
    </source>
</evidence>
<accession>A0ABW3LSR3</accession>
<dbReference type="InterPro" id="IPR024775">
    <property type="entry name" value="DinB-like"/>
</dbReference>